<sequence length="130" mass="14272">MCASQRASKPVKRKEGGWRDPLHGCTAGDLDLRRVGESMHCRDEDGELCGGSRRKLRWRPAAILAMQIVKCDLGPVAAAVGRAAESSSSGPFLVASWRLGMSGPVLVAYWANLEPEGVGRLRRRGRWSWK</sequence>
<dbReference type="EMBL" id="VOIH02000009">
    <property type="protein sequence ID" value="KAF3438221.1"/>
    <property type="molecule type" value="Genomic_DNA"/>
</dbReference>
<reference evidence="1" key="1">
    <citation type="submission" date="2020-03" db="EMBL/GenBank/DDBJ databases">
        <title>A high-quality chromosome-level genome assembly of a woody plant with both climbing and erect habits, Rhamnella rubrinervis.</title>
        <authorList>
            <person name="Lu Z."/>
            <person name="Yang Y."/>
            <person name="Zhu X."/>
            <person name="Sun Y."/>
        </authorList>
    </citation>
    <scope>NUCLEOTIDE SEQUENCE</scope>
    <source>
        <strain evidence="1">BYM</strain>
        <tissue evidence="1">Leaf</tissue>
    </source>
</reference>
<protein>
    <submittedName>
        <fullName evidence="1">Uncharacterized protein</fullName>
    </submittedName>
</protein>
<keyword evidence="2" id="KW-1185">Reference proteome</keyword>
<name>A0A8K0GUP3_9ROSA</name>
<comment type="caution">
    <text evidence="1">The sequence shown here is derived from an EMBL/GenBank/DDBJ whole genome shotgun (WGS) entry which is preliminary data.</text>
</comment>
<gene>
    <name evidence="1" type="ORF">FNV43_RR20982</name>
</gene>
<organism evidence="1 2">
    <name type="scientific">Rhamnella rubrinervis</name>
    <dbReference type="NCBI Taxonomy" id="2594499"/>
    <lineage>
        <taxon>Eukaryota</taxon>
        <taxon>Viridiplantae</taxon>
        <taxon>Streptophyta</taxon>
        <taxon>Embryophyta</taxon>
        <taxon>Tracheophyta</taxon>
        <taxon>Spermatophyta</taxon>
        <taxon>Magnoliopsida</taxon>
        <taxon>eudicotyledons</taxon>
        <taxon>Gunneridae</taxon>
        <taxon>Pentapetalae</taxon>
        <taxon>rosids</taxon>
        <taxon>fabids</taxon>
        <taxon>Rosales</taxon>
        <taxon>Rhamnaceae</taxon>
        <taxon>rhamnoid group</taxon>
        <taxon>Rhamneae</taxon>
        <taxon>Rhamnella</taxon>
    </lineage>
</organism>
<dbReference type="OrthoDB" id="1713821at2759"/>
<evidence type="ECO:0000313" key="1">
    <source>
        <dbReference type="EMBL" id="KAF3438221.1"/>
    </source>
</evidence>
<proteinExistence type="predicted"/>
<dbReference type="Proteomes" id="UP000796880">
    <property type="component" value="Unassembled WGS sequence"/>
</dbReference>
<dbReference type="AlphaFoldDB" id="A0A8K0GUP3"/>
<evidence type="ECO:0000313" key="2">
    <source>
        <dbReference type="Proteomes" id="UP000796880"/>
    </source>
</evidence>
<accession>A0A8K0GUP3</accession>